<keyword evidence="5 6" id="KW-0472">Membrane</keyword>
<feature type="transmembrane region" description="Helical" evidence="6">
    <location>
        <begin position="266"/>
        <end position="288"/>
    </location>
</feature>
<dbReference type="InterPro" id="IPR002549">
    <property type="entry name" value="AI-2E-like"/>
</dbReference>
<keyword evidence="3 6" id="KW-0812">Transmembrane</keyword>
<evidence type="ECO:0000256" key="4">
    <source>
        <dbReference type="ARBA" id="ARBA00022989"/>
    </source>
</evidence>
<comment type="subcellular location">
    <subcellularLocation>
        <location evidence="1">Membrane</location>
        <topology evidence="1">Multi-pass membrane protein</topology>
    </subcellularLocation>
</comment>
<evidence type="ECO:0000256" key="1">
    <source>
        <dbReference type="ARBA" id="ARBA00004141"/>
    </source>
</evidence>
<comment type="caution">
    <text evidence="7">The sequence shown here is derived from an EMBL/GenBank/DDBJ whole genome shotgun (WGS) entry which is preliminary data.</text>
</comment>
<sequence>MQTENPARSKSTPLYYIQLVVYAGVILYVGRDLFIPVSFALLISFILYPVCQWLETKGFGRATAIAISLSLLLVFGILLMVLLASQFISFLNEWPSLQAKFQQALADVRYLLDEGLGIGPEQQKNIIGKLSAQSGSNLFRVIQSTVTASAFSLLLLVLIPVYAVLILYYRRYWMDVLARIFPAQQREHLVKIISLSIGTYYNFVKGMVIVYLIVGTLNSIGLLLLGIPHAILFGFIAAILTIVPYVGIVAGSLLPMAMAWITFDSIWYPLGVVGIFTLVQYLEANIIFPIAVSSRLNVNTLVMLLVIFAGGMLWGMAGMILFVPFAGIAKLIADQNPAWKTISMILGTNTPPNK</sequence>
<feature type="transmembrane region" description="Helical" evidence="6">
    <location>
        <begin position="66"/>
        <end position="88"/>
    </location>
</feature>
<evidence type="ECO:0000256" key="6">
    <source>
        <dbReference type="SAM" id="Phobius"/>
    </source>
</evidence>
<comment type="similarity">
    <text evidence="2">Belongs to the autoinducer-2 exporter (AI-2E) (TC 2.A.86) family.</text>
</comment>
<feature type="transmembrane region" description="Helical" evidence="6">
    <location>
        <begin position="203"/>
        <end position="225"/>
    </location>
</feature>
<feature type="transmembrane region" description="Helical" evidence="6">
    <location>
        <begin position="231"/>
        <end position="254"/>
    </location>
</feature>
<evidence type="ECO:0000256" key="5">
    <source>
        <dbReference type="ARBA" id="ARBA00023136"/>
    </source>
</evidence>
<evidence type="ECO:0000256" key="2">
    <source>
        <dbReference type="ARBA" id="ARBA00009773"/>
    </source>
</evidence>
<name>A0ABS1KUQ0_9BACT</name>
<feature type="transmembrane region" description="Helical" evidence="6">
    <location>
        <begin position="300"/>
        <end position="323"/>
    </location>
</feature>
<evidence type="ECO:0000256" key="3">
    <source>
        <dbReference type="ARBA" id="ARBA00022692"/>
    </source>
</evidence>
<protein>
    <submittedName>
        <fullName evidence="7">AI-2E family transporter</fullName>
    </submittedName>
</protein>
<feature type="transmembrane region" description="Helical" evidence="6">
    <location>
        <begin position="146"/>
        <end position="169"/>
    </location>
</feature>
<dbReference type="Proteomes" id="UP000613030">
    <property type="component" value="Unassembled WGS sequence"/>
</dbReference>
<dbReference type="Pfam" id="PF01594">
    <property type="entry name" value="AI-2E_transport"/>
    <property type="match status" value="1"/>
</dbReference>
<organism evidence="7 8">
    <name type="scientific">Chryseolinea lacunae</name>
    <dbReference type="NCBI Taxonomy" id="2801331"/>
    <lineage>
        <taxon>Bacteria</taxon>
        <taxon>Pseudomonadati</taxon>
        <taxon>Bacteroidota</taxon>
        <taxon>Cytophagia</taxon>
        <taxon>Cytophagales</taxon>
        <taxon>Fulvivirgaceae</taxon>
        <taxon>Chryseolinea</taxon>
    </lineage>
</organism>
<proteinExistence type="inferred from homology"/>
<feature type="transmembrane region" description="Helical" evidence="6">
    <location>
        <begin position="35"/>
        <end position="54"/>
    </location>
</feature>
<reference evidence="7 8" key="1">
    <citation type="submission" date="2021-01" db="EMBL/GenBank/DDBJ databases">
        <title>Chryseolinea sp. Jin1 Genome sequencing and assembly.</title>
        <authorList>
            <person name="Kim I."/>
        </authorList>
    </citation>
    <scope>NUCLEOTIDE SEQUENCE [LARGE SCALE GENOMIC DNA]</scope>
    <source>
        <strain evidence="7 8">Jin1</strain>
    </source>
</reference>
<gene>
    <name evidence="7" type="ORF">JI741_17190</name>
</gene>
<feature type="transmembrane region" description="Helical" evidence="6">
    <location>
        <begin position="12"/>
        <end position="29"/>
    </location>
</feature>
<evidence type="ECO:0000313" key="8">
    <source>
        <dbReference type="Proteomes" id="UP000613030"/>
    </source>
</evidence>
<keyword evidence="8" id="KW-1185">Reference proteome</keyword>
<keyword evidence="4 6" id="KW-1133">Transmembrane helix</keyword>
<accession>A0ABS1KUQ0</accession>
<evidence type="ECO:0000313" key="7">
    <source>
        <dbReference type="EMBL" id="MBL0742967.1"/>
    </source>
</evidence>
<dbReference type="EMBL" id="JAERRB010000005">
    <property type="protein sequence ID" value="MBL0742967.1"/>
    <property type="molecule type" value="Genomic_DNA"/>
</dbReference>